<sequence>MTTTLDHDRDAVIRLNGRSIPTQNLLDHFMKNLPLHSAVDIRFLQEPMLAAPSAPEPGTASSEMTTQPELPCRPAMLDIRHEQRIRAQQRATHSEITSVHADVESTQDHHDIEVQASPLDWPVLRCRLMIDIASGRLSAASAGAADDAPALSSLLDELNLAPAFLEQIKHLAQELPPGQPLELRYCMGASMDAQYRHLQSRFAVKQALLWKDGDHAARRREEVLAAATEHAPCTGAADDFVEIELKGISVISAALAGMRQQAALWDEKTGHDDYARLCSVMPEVSVHIAPDGASIESFRQAIWCELAKPSHADFRASQALIHARYQAGRIEHSWRALGGSMIGGAVYSLGMMMLNNYINHSMIPAEMRRETGLSRQSTAEKLFSDVSEELLSVATPWQKFLMTFDPSWQLGSWEIFDNAILDCVLGDDEAKQETSQKTLEGPSGGDVHSEDSKDSGAAAIADTEAASLAGALVASQQRIGQGLAELTSASLRSGLSSVAAKAAAMMGQMASSASFAVPAGIMSGVFSWPDKAIEIWKPGRTASAFKSGFKVAVTSPLSSLACSAGFFLKMGEVAAETEAAVLQALEQGQLAWPQYNPFDATQSFDRSDIEQVKRAVWDMTQEQLNNEPDALAVRLSVPMEFISGVVQGSISLIPGMNQAISFALDTLFFGPGELLWMTITGVISNRANEQELRSRLAAVMQSCSHEDVGSIRSRRIAVQFLLDNRLISEEGLRQWQQQTVAMLGGAMIHPVYEGGSYLKNGGRVGLRALAELPTRVGATMPTALRRLSSRTGELLSTAGKYARTGAGAAVDWAVSAGVSVARPPISYLRGAEHAPDAAAARRYAEMLKALPARVSKTMTDLLGPDEHNLSIRARLPYERAVTGKPRSDALAQVPASNN</sequence>
<feature type="region of interest" description="Disordered" evidence="1">
    <location>
        <begin position="432"/>
        <end position="456"/>
    </location>
</feature>
<proteinExistence type="predicted"/>
<reference evidence="2 3" key="1">
    <citation type="journal article" date="2012" name="J. Bacteriol.">
        <title>Genome sequence of the pathogenic Herbaspirillum seropedicae strain Os34, isolated from rice roots.</title>
        <authorList>
            <person name="Ye W."/>
            <person name="Ye S."/>
            <person name="Liu J."/>
            <person name="Chang S."/>
            <person name="Chen M."/>
            <person name="Zhu B."/>
            <person name="Guo L."/>
            <person name="An Q."/>
        </authorList>
    </citation>
    <scope>NUCLEOTIDE SEQUENCE [LARGE SCALE GENOMIC DNA]</scope>
    <source>
        <strain evidence="2 3">Os34</strain>
    </source>
</reference>
<gene>
    <name evidence="2" type="ORF">C798_00315</name>
</gene>
<accession>A0A6M4A2G6</accession>
<dbReference type="EMBL" id="CP008956">
    <property type="protein sequence ID" value="QJQ03832.1"/>
    <property type="molecule type" value="Genomic_DNA"/>
</dbReference>
<dbReference type="AlphaFoldDB" id="A0A6M4A2G6"/>
<organism evidence="2 3">
    <name type="scientific">Herbaspirillum rubrisubalbicans Os34</name>
    <dbReference type="NCBI Taxonomy" id="1235827"/>
    <lineage>
        <taxon>Bacteria</taxon>
        <taxon>Pseudomonadati</taxon>
        <taxon>Pseudomonadota</taxon>
        <taxon>Betaproteobacteria</taxon>
        <taxon>Burkholderiales</taxon>
        <taxon>Oxalobacteraceae</taxon>
        <taxon>Herbaspirillum</taxon>
    </lineage>
</organism>
<evidence type="ECO:0000313" key="3">
    <source>
        <dbReference type="Proteomes" id="UP000501648"/>
    </source>
</evidence>
<evidence type="ECO:0000313" key="2">
    <source>
        <dbReference type="EMBL" id="QJQ03832.1"/>
    </source>
</evidence>
<evidence type="ECO:0000256" key="1">
    <source>
        <dbReference type="SAM" id="MobiDB-lite"/>
    </source>
</evidence>
<protein>
    <submittedName>
        <fullName evidence="2">Uncharacterized protein</fullName>
    </submittedName>
</protein>
<dbReference type="Proteomes" id="UP000501648">
    <property type="component" value="Chromosome"/>
</dbReference>
<name>A0A6M4A2G6_9BURK</name>